<proteinExistence type="predicted"/>
<protein>
    <submittedName>
        <fullName evidence="3">Zinc finger C2H2-type</fullName>
    </submittedName>
</protein>
<feature type="compositionally biased region" description="Basic and acidic residues" evidence="1">
    <location>
        <begin position="484"/>
        <end position="507"/>
    </location>
</feature>
<feature type="region of interest" description="Disordered" evidence="1">
    <location>
        <begin position="549"/>
        <end position="619"/>
    </location>
</feature>
<dbReference type="PROSITE" id="PS00028">
    <property type="entry name" value="ZINC_FINGER_C2H2_1"/>
    <property type="match status" value="1"/>
</dbReference>
<organism evidence="3 4">
    <name type="scientific">Cinara cedri</name>
    <dbReference type="NCBI Taxonomy" id="506608"/>
    <lineage>
        <taxon>Eukaryota</taxon>
        <taxon>Metazoa</taxon>
        <taxon>Ecdysozoa</taxon>
        <taxon>Arthropoda</taxon>
        <taxon>Hexapoda</taxon>
        <taxon>Insecta</taxon>
        <taxon>Pterygota</taxon>
        <taxon>Neoptera</taxon>
        <taxon>Paraneoptera</taxon>
        <taxon>Hemiptera</taxon>
        <taxon>Sternorrhyncha</taxon>
        <taxon>Aphidomorpha</taxon>
        <taxon>Aphidoidea</taxon>
        <taxon>Aphididae</taxon>
        <taxon>Lachninae</taxon>
        <taxon>Cinara</taxon>
    </lineage>
</organism>
<dbReference type="InterPro" id="IPR013087">
    <property type="entry name" value="Znf_C2H2_type"/>
</dbReference>
<dbReference type="AlphaFoldDB" id="A0A5E4NNU0"/>
<gene>
    <name evidence="3" type="ORF">CINCED_3A008376</name>
</gene>
<keyword evidence="4" id="KW-1185">Reference proteome</keyword>
<dbReference type="EMBL" id="CABPRJ010002401">
    <property type="protein sequence ID" value="VVC45413.1"/>
    <property type="molecule type" value="Genomic_DNA"/>
</dbReference>
<feature type="compositionally biased region" description="Polar residues" evidence="1">
    <location>
        <begin position="578"/>
        <end position="594"/>
    </location>
</feature>
<feature type="region of interest" description="Disordered" evidence="1">
    <location>
        <begin position="483"/>
        <end position="514"/>
    </location>
</feature>
<dbReference type="SMART" id="SM00355">
    <property type="entry name" value="ZnF_C2H2"/>
    <property type="match status" value="3"/>
</dbReference>
<name>A0A5E4NNU0_9HEMI</name>
<accession>A0A5E4NNU0</accession>
<feature type="domain" description="C2H2-type" evidence="2">
    <location>
        <begin position="654"/>
        <end position="674"/>
    </location>
</feature>
<reference evidence="3 4" key="1">
    <citation type="submission" date="2019-08" db="EMBL/GenBank/DDBJ databases">
        <authorList>
            <person name="Alioto T."/>
            <person name="Alioto T."/>
            <person name="Gomez Garrido J."/>
        </authorList>
    </citation>
    <scope>NUCLEOTIDE SEQUENCE [LARGE SCALE GENOMIC DNA]</scope>
</reference>
<sequence>MSKHACYICRRSYPDEDGLINAFSEEGKRIFLEDKVLLLTSTLMYEHDTASNCVCKTCIYSIEFNSNFYIDFKKNYNKTLDELRSIPGNKSFVEEREVFEKTFTVREINELFSHSTTLQGKSEELKKKIQERLLQARLNQDQPILHRNNNDRVQNSHVGEINIVDDNRTKTRSSLSMRIPVTDEQAIRPKLAKLIIKRANKENTNLADNGSPQCFLISTSDIPDTVTQENKRKIFVQKNNVADNENTKNTPVPVKQEIIPEIAAGHDNNNSIVSRKVTNDQPSTSISDIVVNTNKDHDYSSHSQAQSSSHCTLVDDDIIMISDDSNDAHENNVEKDNDDDDVQFVSETPAITNLVKPLIKYRYIKSNPPAKPVKRVSKKRVNKKALNAYNVMVCKDKERSTLVFKKRDNLMVTPILTEEMTVTPDMPLPLYQEDPALHNINIPIITLPQVTQLQNSHMLTNGPTLVTPETGFHFLYASEQSVDLTHEPEKKQTEKGKKRKYQTDDTSHLVMPPPKKTNVKIKFVNMQNQPECSKPKELSPVISKMLTAAKTSSANNKTKKSKTVNLPNLPGCSKSKESSVINSKMSTAPRASSYKTRKSNKSEPKYTKSQRPKRASVTYNKQLKKSGLWKLGHQLNQKGWSVNLDRAPIHLYECCICKMMFPSIESREKHEKCHKLPEFSDEKLTETDISISSDKRDFLLSLNLVRVNRFKQNVMVRLSQDKEIIDALNINGSSIGIYKCQHCMYKTCYMFILWAHVTSVHKVLQGQKLSSFCFNCDRSLGKRTQFLKHLDKCLTNRIIINKPIKSGDISCVYCHGKVFSSKKRLNIHFMNHFPNFFMEK</sequence>
<dbReference type="Proteomes" id="UP000325440">
    <property type="component" value="Unassembled WGS sequence"/>
</dbReference>
<evidence type="ECO:0000256" key="1">
    <source>
        <dbReference type="SAM" id="MobiDB-lite"/>
    </source>
</evidence>
<dbReference type="OrthoDB" id="6630578at2759"/>
<evidence type="ECO:0000313" key="4">
    <source>
        <dbReference type="Proteomes" id="UP000325440"/>
    </source>
</evidence>
<evidence type="ECO:0000259" key="2">
    <source>
        <dbReference type="PROSITE" id="PS00028"/>
    </source>
</evidence>
<evidence type="ECO:0000313" key="3">
    <source>
        <dbReference type="EMBL" id="VVC45413.1"/>
    </source>
</evidence>